<evidence type="ECO:0000313" key="1">
    <source>
        <dbReference type="EMBL" id="KAK1298322.1"/>
    </source>
</evidence>
<accession>A0AAV9DBJ8</accession>
<dbReference type="EMBL" id="JAUJYO010000014">
    <property type="protein sequence ID" value="KAK1298322.1"/>
    <property type="molecule type" value="Genomic_DNA"/>
</dbReference>
<reference evidence="1" key="1">
    <citation type="journal article" date="2023" name="Nat. Commun.">
        <title>Diploid and tetraploid genomes of Acorus and the evolution of monocots.</title>
        <authorList>
            <person name="Ma L."/>
            <person name="Liu K.W."/>
            <person name="Li Z."/>
            <person name="Hsiao Y.Y."/>
            <person name="Qi Y."/>
            <person name="Fu T."/>
            <person name="Tang G.D."/>
            <person name="Zhang D."/>
            <person name="Sun W.H."/>
            <person name="Liu D.K."/>
            <person name="Li Y."/>
            <person name="Chen G.Z."/>
            <person name="Liu X.D."/>
            <person name="Liao X.Y."/>
            <person name="Jiang Y.T."/>
            <person name="Yu X."/>
            <person name="Hao Y."/>
            <person name="Huang J."/>
            <person name="Zhao X.W."/>
            <person name="Ke S."/>
            <person name="Chen Y.Y."/>
            <person name="Wu W.L."/>
            <person name="Hsu J.L."/>
            <person name="Lin Y.F."/>
            <person name="Huang M.D."/>
            <person name="Li C.Y."/>
            <person name="Huang L."/>
            <person name="Wang Z.W."/>
            <person name="Zhao X."/>
            <person name="Zhong W.Y."/>
            <person name="Peng D.H."/>
            <person name="Ahmad S."/>
            <person name="Lan S."/>
            <person name="Zhang J.S."/>
            <person name="Tsai W.C."/>
            <person name="Van de Peer Y."/>
            <person name="Liu Z.J."/>
        </authorList>
    </citation>
    <scope>NUCLEOTIDE SEQUENCE</scope>
    <source>
        <strain evidence="1">CP</strain>
    </source>
</reference>
<comment type="caution">
    <text evidence="1">The sequence shown here is derived from an EMBL/GenBank/DDBJ whole genome shotgun (WGS) entry which is preliminary data.</text>
</comment>
<proteinExistence type="predicted"/>
<sequence>MGNADLARGTKSTEITTEEILVAPGYDHWDPQTVCWIRLSCGVRSLDSRGYDLGCAQTALEHARNRHAVAHADRDSRSCYVVAREWALVVRQSDINESKITCRVVDLLHIEFHVLEEEDCLVTDTGEFKVWIATTDRITFQSERAGDANKEHKRE</sequence>
<gene>
    <name evidence="1" type="ORF">QJS10_CPB14g00219</name>
</gene>
<dbReference type="Proteomes" id="UP001180020">
    <property type="component" value="Unassembled WGS sequence"/>
</dbReference>
<evidence type="ECO:0000313" key="2">
    <source>
        <dbReference type="Proteomes" id="UP001180020"/>
    </source>
</evidence>
<reference evidence="1" key="2">
    <citation type="submission" date="2023-06" db="EMBL/GenBank/DDBJ databases">
        <authorList>
            <person name="Ma L."/>
            <person name="Liu K.-W."/>
            <person name="Li Z."/>
            <person name="Hsiao Y.-Y."/>
            <person name="Qi Y."/>
            <person name="Fu T."/>
            <person name="Tang G."/>
            <person name="Zhang D."/>
            <person name="Sun W.-H."/>
            <person name="Liu D.-K."/>
            <person name="Li Y."/>
            <person name="Chen G.-Z."/>
            <person name="Liu X.-D."/>
            <person name="Liao X.-Y."/>
            <person name="Jiang Y.-T."/>
            <person name="Yu X."/>
            <person name="Hao Y."/>
            <person name="Huang J."/>
            <person name="Zhao X.-W."/>
            <person name="Ke S."/>
            <person name="Chen Y.-Y."/>
            <person name="Wu W.-L."/>
            <person name="Hsu J.-L."/>
            <person name="Lin Y.-F."/>
            <person name="Huang M.-D."/>
            <person name="Li C.-Y."/>
            <person name="Huang L."/>
            <person name="Wang Z.-W."/>
            <person name="Zhao X."/>
            <person name="Zhong W.-Y."/>
            <person name="Peng D.-H."/>
            <person name="Ahmad S."/>
            <person name="Lan S."/>
            <person name="Zhang J.-S."/>
            <person name="Tsai W.-C."/>
            <person name="Van De Peer Y."/>
            <person name="Liu Z.-J."/>
        </authorList>
    </citation>
    <scope>NUCLEOTIDE SEQUENCE</scope>
    <source>
        <strain evidence="1">CP</strain>
        <tissue evidence="1">Leaves</tissue>
    </source>
</reference>
<keyword evidence="2" id="KW-1185">Reference proteome</keyword>
<protein>
    <submittedName>
        <fullName evidence="1">Uncharacterized protein</fullName>
    </submittedName>
</protein>
<dbReference type="AlphaFoldDB" id="A0AAV9DBJ8"/>
<name>A0AAV9DBJ8_ACOCL</name>
<organism evidence="1 2">
    <name type="scientific">Acorus calamus</name>
    <name type="common">Sweet flag</name>
    <dbReference type="NCBI Taxonomy" id="4465"/>
    <lineage>
        <taxon>Eukaryota</taxon>
        <taxon>Viridiplantae</taxon>
        <taxon>Streptophyta</taxon>
        <taxon>Embryophyta</taxon>
        <taxon>Tracheophyta</taxon>
        <taxon>Spermatophyta</taxon>
        <taxon>Magnoliopsida</taxon>
        <taxon>Liliopsida</taxon>
        <taxon>Acoraceae</taxon>
        <taxon>Acorus</taxon>
    </lineage>
</organism>